<feature type="region of interest" description="Disordered" evidence="1">
    <location>
        <begin position="1"/>
        <end position="78"/>
    </location>
</feature>
<sequence>MGAVAWRPRPRRRGPRGVAAEVSSNPRGRARQPSPPAARSWPRDCCRRSLGSSASSQLLRKPFPSAPSPQSAPGTLVG</sequence>
<dbReference type="AlphaFoldDB" id="A0AB34HYM5"/>
<feature type="compositionally biased region" description="Low complexity" evidence="1">
    <location>
        <begin position="68"/>
        <end position="78"/>
    </location>
</feature>
<dbReference type="Proteomes" id="UP001159641">
    <property type="component" value="Unassembled WGS sequence"/>
</dbReference>
<evidence type="ECO:0000313" key="2">
    <source>
        <dbReference type="EMBL" id="KAJ8796095.1"/>
    </source>
</evidence>
<evidence type="ECO:0000313" key="3">
    <source>
        <dbReference type="Proteomes" id="UP001159641"/>
    </source>
</evidence>
<name>A0AB34HYM5_ESCRO</name>
<accession>A0AB34HYM5</accession>
<evidence type="ECO:0000256" key="1">
    <source>
        <dbReference type="SAM" id="MobiDB-lite"/>
    </source>
</evidence>
<organism evidence="2 3">
    <name type="scientific">Eschrichtius robustus</name>
    <name type="common">California gray whale</name>
    <name type="synonym">Eschrichtius gibbosus</name>
    <dbReference type="NCBI Taxonomy" id="9764"/>
    <lineage>
        <taxon>Eukaryota</taxon>
        <taxon>Metazoa</taxon>
        <taxon>Chordata</taxon>
        <taxon>Craniata</taxon>
        <taxon>Vertebrata</taxon>
        <taxon>Euteleostomi</taxon>
        <taxon>Mammalia</taxon>
        <taxon>Eutheria</taxon>
        <taxon>Laurasiatheria</taxon>
        <taxon>Artiodactyla</taxon>
        <taxon>Whippomorpha</taxon>
        <taxon>Cetacea</taxon>
        <taxon>Mysticeti</taxon>
        <taxon>Eschrichtiidae</taxon>
        <taxon>Eschrichtius</taxon>
    </lineage>
</organism>
<dbReference type="EMBL" id="JAIQCJ010000526">
    <property type="protein sequence ID" value="KAJ8796095.1"/>
    <property type="molecule type" value="Genomic_DNA"/>
</dbReference>
<protein>
    <submittedName>
        <fullName evidence="2">Uncharacterized protein</fullName>
    </submittedName>
</protein>
<proteinExistence type="predicted"/>
<comment type="caution">
    <text evidence="2">The sequence shown here is derived from an EMBL/GenBank/DDBJ whole genome shotgun (WGS) entry which is preliminary data.</text>
</comment>
<keyword evidence="3" id="KW-1185">Reference proteome</keyword>
<reference evidence="2 3" key="1">
    <citation type="submission" date="2022-11" db="EMBL/GenBank/DDBJ databases">
        <title>Whole genome sequence of Eschrichtius robustus ER-17-0199.</title>
        <authorList>
            <person name="Bruniche-Olsen A."/>
            <person name="Black A.N."/>
            <person name="Fields C.J."/>
            <person name="Walden K."/>
            <person name="Dewoody J.A."/>
        </authorList>
    </citation>
    <scope>NUCLEOTIDE SEQUENCE [LARGE SCALE GENOMIC DNA]</scope>
    <source>
        <strain evidence="2">ER-17-0199</strain>
        <tissue evidence="2">Blubber</tissue>
    </source>
</reference>
<gene>
    <name evidence="2" type="ORF">J1605_018174</name>
</gene>